<sequence>MTPQNRTDATEATHMDEVDVHPDVHRATEPDEEQILRELYGEPDADGIFRGEGSG</sequence>
<dbReference type="Proteomes" id="UP000183413">
    <property type="component" value="Unassembled WGS sequence"/>
</dbReference>
<dbReference type="STRING" id="1993.SAMN04489713_117102"/>
<organism evidence="2 3">
    <name type="scientific">Actinomadura madurae</name>
    <dbReference type="NCBI Taxonomy" id="1993"/>
    <lineage>
        <taxon>Bacteria</taxon>
        <taxon>Bacillati</taxon>
        <taxon>Actinomycetota</taxon>
        <taxon>Actinomycetes</taxon>
        <taxon>Streptosporangiales</taxon>
        <taxon>Thermomonosporaceae</taxon>
        <taxon>Actinomadura</taxon>
    </lineage>
</organism>
<feature type="region of interest" description="Disordered" evidence="1">
    <location>
        <begin position="1"/>
        <end position="31"/>
    </location>
</feature>
<keyword evidence="3" id="KW-1185">Reference proteome</keyword>
<reference evidence="2 3" key="1">
    <citation type="submission" date="2016-10" db="EMBL/GenBank/DDBJ databases">
        <authorList>
            <person name="de Groot N.N."/>
        </authorList>
    </citation>
    <scope>NUCLEOTIDE SEQUENCE [LARGE SCALE GENOMIC DNA]</scope>
    <source>
        <strain evidence="2 3">DSM 43067</strain>
    </source>
</reference>
<evidence type="ECO:0000313" key="3">
    <source>
        <dbReference type="Proteomes" id="UP000183413"/>
    </source>
</evidence>
<dbReference type="EMBL" id="FOVH01000017">
    <property type="protein sequence ID" value="SFP76606.1"/>
    <property type="molecule type" value="Genomic_DNA"/>
</dbReference>
<dbReference type="AlphaFoldDB" id="A0A1I5T2B4"/>
<dbReference type="InParanoid" id="A0A1I5T2B4"/>
<evidence type="ECO:0000313" key="2">
    <source>
        <dbReference type="EMBL" id="SFP76606.1"/>
    </source>
</evidence>
<gene>
    <name evidence="2" type="ORF">SAMN04489713_117102</name>
</gene>
<accession>A0A1I5T2B4</accession>
<proteinExistence type="predicted"/>
<evidence type="ECO:0000256" key="1">
    <source>
        <dbReference type="SAM" id="MobiDB-lite"/>
    </source>
</evidence>
<feature type="compositionally biased region" description="Basic and acidic residues" evidence="1">
    <location>
        <begin position="8"/>
        <end position="31"/>
    </location>
</feature>
<protein>
    <submittedName>
        <fullName evidence="2">Uncharacterized protein</fullName>
    </submittedName>
</protein>
<name>A0A1I5T2B4_9ACTN</name>